<name>A0AAD7B8P4_9AGAR</name>
<evidence type="ECO:0000313" key="6">
    <source>
        <dbReference type="EMBL" id="KAJ7613409.1"/>
    </source>
</evidence>
<gene>
    <name evidence="6" type="ORF">FB45DRAFT_802771</name>
</gene>
<protein>
    <recommendedName>
        <fullName evidence="5">MYND-type domain-containing protein</fullName>
    </recommendedName>
</protein>
<keyword evidence="3" id="KW-0862">Zinc</keyword>
<dbReference type="InterPro" id="IPR002893">
    <property type="entry name" value="Znf_MYND"/>
</dbReference>
<dbReference type="SUPFAM" id="SSF144232">
    <property type="entry name" value="HIT/MYND zinc finger-like"/>
    <property type="match status" value="1"/>
</dbReference>
<sequence length="538" mass="61042">MPRPLAIPQDIKDTLLDDNFWSELKEIADAGEKIMPEIVSASRKRGDSGTLDQRIQERCEFARAGMKLMALTTGSHMAKGFAPLCNPPIPTGMMHCIRAIERIVRKEYTPGRKSAEFSKLAYLLKRVRHLLRVYYNFIVARQANNDLVFCDWETIFDVGITLHQVGLCLLLDPPRLRAVMAGGGKELESFLLDEELDVGAFRVAAIQVEKIVEADLESEDADRMASSKLERAAEADLASHTMAWFMGDLAVAFFLNDKDDSDADEKRWAAKATKRLVHWSTSPTLRDAIGDPLTDAMRPIYWTTTALVKFCQAGGLGALFGDWVNSSGQVLCGEILEKLPDAAWKNQTPTSLRHVTREIQFKLTHEGDGFASDPILIDALFKMYKHYGLAPFHKGAKAEKSRDPIVFHYIERQIKRDGLEMRTPADWRRLLDSYINMPRSVNRRYSWSNMTISGKWDCLEYYGCSNGEACPERKALEALREQRVRGVRDPAVEQRLEKWGAKPRQCAACGWTAYCSYECQKAHWAEHKTDCLKKRKRA</sequence>
<proteinExistence type="predicted"/>
<evidence type="ECO:0000256" key="3">
    <source>
        <dbReference type="ARBA" id="ARBA00022833"/>
    </source>
</evidence>
<dbReference type="EMBL" id="JARKIF010000028">
    <property type="protein sequence ID" value="KAJ7613409.1"/>
    <property type="molecule type" value="Genomic_DNA"/>
</dbReference>
<evidence type="ECO:0000256" key="2">
    <source>
        <dbReference type="ARBA" id="ARBA00022771"/>
    </source>
</evidence>
<evidence type="ECO:0000256" key="1">
    <source>
        <dbReference type="ARBA" id="ARBA00022723"/>
    </source>
</evidence>
<accession>A0AAD7B8P4</accession>
<dbReference type="PROSITE" id="PS50865">
    <property type="entry name" value="ZF_MYND_2"/>
    <property type="match status" value="1"/>
</dbReference>
<keyword evidence="2 4" id="KW-0863">Zinc-finger</keyword>
<dbReference type="Proteomes" id="UP001221142">
    <property type="component" value="Unassembled WGS sequence"/>
</dbReference>
<organism evidence="6 7">
    <name type="scientific">Roridomyces roridus</name>
    <dbReference type="NCBI Taxonomy" id="1738132"/>
    <lineage>
        <taxon>Eukaryota</taxon>
        <taxon>Fungi</taxon>
        <taxon>Dikarya</taxon>
        <taxon>Basidiomycota</taxon>
        <taxon>Agaricomycotina</taxon>
        <taxon>Agaricomycetes</taxon>
        <taxon>Agaricomycetidae</taxon>
        <taxon>Agaricales</taxon>
        <taxon>Marasmiineae</taxon>
        <taxon>Mycenaceae</taxon>
        <taxon>Roridomyces</taxon>
    </lineage>
</organism>
<dbReference type="Pfam" id="PF01753">
    <property type="entry name" value="zf-MYND"/>
    <property type="match status" value="1"/>
</dbReference>
<dbReference type="GO" id="GO:0008270">
    <property type="term" value="F:zinc ion binding"/>
    <property type="evidence" value="ECO:0007669"/>
    <property type="project" value="UniProtKB-KW"/>
</dbReference>
<evidence type="ECO:0000259" key="5">
    <source>
        <dbReference type="PROSITE" id="PS50865"/>
    </source>
</evidence>
<dbReference type="Gene3D" id="6.10.140.2220">
    <property type="match status" value="1"/>
</dbReference>
<evidence type="ECO:0000313" key="7">
    <source>
        <dbReference type="Proteomes" id="UP001221142"/>
    </source>
</evidence>
<evidence type="ECO:0000256" key="4">
    <source>
        <dbReference type="PROSITE-ProRule" id="PRU00134"/>
    </source>
</evidence>
<feature type="domain" description="MYND-type" evidence="5">
    <location>
        <begin position="498"/>
        <end position="531"/>
    </location>
</feature>
<keyword evidence="1" id="KW-0479">Metal-binding</keyword>
<dbReference type="AlphaFoldDB" id="A0AAD7B8P4"/>
<comment type="caution">
    <text evidence="6">The sequence shown here is derived from an EMBL/GenBank/DDBJ whole genome shotgun (WGS) entry which is preliminary data.</text>
</comment>
<reference evidence="6" key="1">
    <citation type="submission" date="2023-03" db="EMBL/GenBank/DDBJ databases">
        <title>Massive genome expansion in bonnet fungi (Mycena s.s.) driven by repeated elements and novel gene families across ecological guilds.</title>
        <authorList>
            <consortium name="Lawrence Berkeley National Laboratory"/>
            <person name="Harder C.B."/>
            <person name="Miyauchi S."/>
            <person name="Viragh M."/>
            <person name="Kuo A."/>
            <person name="Thoen E."/>
            <person name="Andreopoulos B."/>
            <person name="Lu D."/>
            <person name="Skrede I."/>
            <person name="Drula E."/>
            <person name="Henrissat B."/>
            <person name="Morin E."/>
            <person name="Kohler A."/>
            <person name="Barry K."/>
            <person name="LaButti K."/>
            <person name="Morin E."/>
            <person name="Salamov A."/>
            <person name="Lipzen A."/>
            <person name="Mereny Z."/>
            <person name="Hegedus B."/>
            <person name="Baldrian P."/>
            <person name="Stursova M."/>
            <person name="Weitz H."/>
            <person name="Taylor A."/>
            <person name="Grigoriev I.V."/>
            <person name="Nagy L.G."/>
            <person name="Martin F."/>
            <person name="Kauserud H."/>
        </authorList>
    </citation>
    <scope>NUCLEOTIDE SEQUENCE</scope>
    <source>
        <strain evidence="6">9284</strain>
    </source>
</reference>
<keyword evidence="7" id="KW-1185">Reference proteome</keyword>